<feature type="domain" description="OmpR/PhoB-type" evidence="5">
    <location>
        <begin position="125"/>
        <end position="222"/>
    </location>
</feature>
<dbReference type="Pfam" id="PF00072">
    <property type="entry name" value="Response_reg"/>
    <property type="match status" value="1"/>
</dbReference>
<dbReference type="SUPFAM" id="SSF52172">
    <property type="entry name" value="CheY-like"/>
    <property type="match status" value="1"/>
</dbReference>
<evidence type="ECO:0000256" key="2">
    <source>
        <dbReference type="PROSITE-ProRule" id="PRU00169"/>
    </source>
</evidence>
<dbReference type="InterPro" id="IPR011006">
    <property type="entry name" value="CheY-like_superfamily"/>
</dbReference>
<feature type="DNA-binding region" description="OmpR/PhoB-type" evidence="3">
    <location>
        <begin position="125"/>
        <end position="222"/>
    </location>
</feature>
<dbReference type="InterPro" id="IPR039420">
    <property type="entry name" value="WalR-like"/>
</dbReference>
<reference evidence="6 7" key="1">
    <citation type="submission" date="2020-07" db="EMBL/GenBank/DDBJ databases">
        <title>Pusillimonas sp. nov., isolated from poultry manure in Taiwan.</title>
        <authorList>
            <person name="Lin S.-Y."/>
            <person name="Tang Y.-S."/>
            <person name="Young C.-C."/>
        </authorList>
    </citation>
    <scope>NUCLEOTIDE SEQUENCE [LARGE SCALE GENOMIC DNA]</scope>
    <source>
        <strain evidence="6 7">CC-YST705</strain>
    </source>
</reference>
<dbReference type="Gene3D" id="6.10.250.690">
    <property type="match status" value="1"/>
</dbReference>
<dbReference type="PANTHER" id="PTHR48111:SF76">
    <property type="entry name" value="TWO-COMPONENT RESPONSE REGULATOR"/>
    <property type="match status" value="1"/>
</dbReference>
<feature type="modified residue" description="4-aspartylphosphate" evidence="2">
    <location>
        <position position="51"/>
    </location>
</feature>
<dbReference type="InterPro" id="IPR001867">
    <property type="entry name" value="OmpR/PhoB-type_DNA-bd"/>
</dbReference>
<dbReference type="CDD" id="cd00383">
    <property type="entry name" value="trans_reg_C"/>
    <property type="match status" value="1"/>
</dbReference>
<dbReference type="Gene3D" id="1.10.10.10">
    <property type="entry name" value="Winged helix-like DNA-binding domain superfamily/Winged helix DNA-binding domain"/>
    <property type="match status" value="1"/>
</dbReference>
<organism evidence="6 7">
    <name type="scientific">Mesopusillimonas faecipullorum</name>
    <dbReference type="NCBI Taxonomy" id="2755040"/>
    <lineage>
        <taxon>Bacteria</taxon>
        <taxon>Pseudomonadati</taxon>
        <taxon>Pseudomonadota</taxon>
        <taxon>Betaproteobacteria</taxon>
        <taxon>Burkholderiales</taxon>
        <taxon>Alcaligenaceae</taxon>
        <taxon>Mesopusillimonas</taxon>
    </lineage>
</organism>
<dbReference type="SMART" id="SM00862">
    <property type="entry name" value="Trans_reg_C"/>
    <property type="match status" value="1"/>
</dbReference>
<dbReference type="EMBL" id="JACDXW010000002">
    <property type="protein sequence ID" value="MCB5363327.1"/>
    <property type="molecule type" value="Genomic_DNA"/>
</dbReference>
<accession>A0ABS8CBB7</accession>
<dbReference type="Proteomes" id="UP000776983">
    <property type="component" value="Unassembled WGS sequence"/>
</dbReference>
<evidence type="ECO:0000259" key="5">
    <source>
        <dbReference type="PROSITE" id="PS51755"/>
    </source>
</evidence>
<dbReference type="InterPro" id="IPR036388">
    <property type="entry name" value="WH-like_DNA-bd_sf"/>
</dbReference>
<dbReference type="RefSeq" id="WP_226953651.1">
    <property type="nucleotide sequence ID" value="NZ_JACDXW010000002.1"/>
</dbReference>
<dbReference type="PROSITE" id="PS51755">
    <property type="entry name" value="OMPR_PHOB"/>
    <property type="match status" value="1"/>
</dbReference>
<feature type="domain" description="Response regulatory" evidence="4">
    <location>
        <begin position="2"/>
        <end position="115"/>
    </location>
</feature>
<dbReference type="InterPro" id="IPR001789">
    <property type="entry name" value="Sig_transdc_resp-reg_receiver"/>
</dbReference>
<keyword evidence="7" id="KW-1185">Reference proteome</keyword>
<comment type="caution">
    <text evidence="6">The sequence shown here is derived from an EMBL/GenBank/DDBJ whole genome shotgun (WGS) entry which is preliminary data.</text>
</comment>
<keyword evidence="1 3" id="KW-0238">DNA-binding</keyword>
<keyword evidence="2" id="KW-0597">Phosphoprotein</keyword>
<dbReference type="Gene3D" id="3.40.50.2300">
    <property type="match status" value="1"/>
</dbReference>
<dbReference type="PROSITE" id="PS50110">
    <property type="entry name" value="RESPONSE_REGULATORY"/>
    <property type="match status" value="1"/>
</dbReference>
<evidence type="ECO:0000313" key="6">
    <source>
        <dbReference type="EMBL" id="MCB5363327.1"/>
    </source>
</evidence>
<sequence length="222" mass="25147">MRILIVEDDSSVSYWLTSKLQACGHHCTLVNNGQDALDAVSREAFDVMVLDRMLPIVDGMQVLEHLQHRRHPPILVLSALDQPDDRVAGLRAGADDYLGKPFHFSELLARIDVLGRRAGLAETHAQMLNLEDLSMDVVSREVRRNGQLLDLTDKEFKLLQVLMEHSGQVVTRSMLLQRVWGYEFDPQTNLIDVHMSKLRAKLDKRFGLPLLRTIRSVGYALG</sequence>
<evidence type="ECO:0000256" key="1">
    <source>
        <dbReference type="ARBA" id="ARBA00023125"/>
    </source>
</evidence>
<dbReference type="PANTHER" id="PTHR48111">
    <property type="entry name" value="REGULATOR OF RPOS"/>
    <property type="match status" value="1"/>
</dbReference>
<dbReference type="Pfam" id="PF00486">
    <property type="entry name" value="Trans_reg_C"/>
    <property type="match status" value="1"/>
</dbReference>
<protein>
    <submittedName>
        <fullName evidence="6">Response regulator transcription factor</fullName>
    </submittedName>
</protein>
<evidence type="ECO:0000259" key="4">
    <source>
        <dbReference type="PROSITE" id="PS50110"/>
    </source>
</evidence>
<evidence type="ECO:0000313" key="7">
    <source>
        <dbReference type="Proteomes" id="UP000776983"/>
    </source>
</evidence>
<dbReference type="SMART" id="SM00448">
    <property type="entry name" value="REC"/>
    <property type="match status" value="1"/>
</dbReference>
<name>A0ABS8CBB7_9BURK</name>
<proteinExistence type="predicted"/>
<gene>
    <name evidence="6" type="ORF">H0484_06110</name>
</gene>
<evidence type="ECO:0000256" key="3">
    <source>
        <dbReference type="PROSITE-ProRule" id="PRU01091"/>
    </source>
</evidence>